<dbReference type="SUPFAM" id="SSF51905">
    <property type="entry name" value="FAD/NAD(P)-binding domain"/>
    <property type="match status" value="1"/>
</dbReference>
<dbReference type="InterPro" id="IPR036188">
    <property type="entry name" value="FAD/NAD-bd_sf"/>
</dbReference>
<keyword evidence="3" id="KW-0285">Flavoprotein</keyword>
<dbReference type="Gene3D" id="3.50.50.60">
    <property type="entry name" value="FAD/NAD(P)-binding domain"/>
    <property type="match status" value="1"/>
</dbReference>
<dbReference type="Pfam" id="PF01494">
    <property type="entry name" value="FAD_binding_3"/>
    <property type="match status" value="1"/>
</dbReference>
<proteinExistence type="inferred from homology"/>
<evidence type="ECO:0000313" key="7">
    <source>
        <dbReference type="EMBL" id="KAK8066866.1"/>
    </source>
</evidence>
<evidence type="ECO:0000256" key="2">
    <source>
        <dbReference type="ARBA" id="ARBA00007992"/>
    </source>
</evidence>
<evidence type="ECO:0000256" key="3">
    <source>
        <dbReference type="ARBA" id="ARBA00022630"/>
    </source>
</evidence>
<comment type="similarity">
    <text evidence="2">Belongs to the paxM FAD-dependent monooxygenase family.</text>
</comment>
<protein>
    <submittedName>
        <fullName evidence="7">FAD/NAD(P)-binding domain-containing protein</fullName>
    </submittedName>
</protein>
<comment type="caution">
    <text evidence="7">The sequence shown here is derived from an EMBL/GenBank/DDBJ whole genome shotgun (WGS) entry which is preliminary data.</text>
</comment>
<accession>A0ABR1V6N9</accession>
<evidence type="ECO:0000259" key="6">
    <source>
        <dbReference type="Pfam" id="PF01494"/>
    </source>
</evidence>
<name>A0ABR1V6N9_9PEZI</name>
<comment type="pathway">
    <text evidence="1">Secondary metabolite biosynthesis.</text>
</comment>
<dbReference type="InterPro" id="IPR002938">
    <property type="entry name" value="FAD-bd"/>
</dbReference>
<evidence type="ECO:0000256" key="5">
    <source>
        <dbReference type="ARBA" id="ARBA00023002"/>
    </source>
</evidence>
<dbReference type="PRINTS" id="PR00420">
    <property type="entry name" value="RNGMNOXGNASE"/>
</dbReference>
<keyword evidence="8" id="KW-1185">Reference proteome</keyword>
<dbReference type="PANTHER" id="PTHR46720:SF3">
    <property type="entry name" value="FAD-BINDING DOMAIN-CONTAINING PROTEIN-RELATED"/>
    <property type="match status" value="1"/>
</dbReference>
<dbReference type="Proteomes" id="UP001433268">
    <property type="component" value="Unassembled WGS sequence"/>
</dbReference>
<dbReference type="GeneID" id="92050987"/>
<dbReference type="PANTHER" id="PTHR46720">
    <property type="entry name" value="HYDROXYLASE, PUTATIVE (AFU_ORTHOLOGUE AFUA_3G01460)-RELATED"/>
    <property type="match status" value="1"/>
</dbReference>
<dbReference type="RefSeq" id="XP_066663619.1">
    <property type="nucleotide sequence ID" value="XM_066817927.1"/>
</dbReference>
<evidence type="ECO:0000256" key="1">
    <source>
        <dbReference type="ARBA" id="ARBA00005179"/>
    </source>
</evidence>
<reference evidence="7 8" key="1">
    <citation type="submission" date="2023-01" db="EMBL/GenBank/DDBJ databases">
        <title>Analysis of 21 Apiospora genomes using comparative genomics revels a genus with tremendous synthesis potential of carbohydrate active enzymes and secondary metabolites.</title>
        <authorList>
            <person name="Sorensen T."/>
        </authorList>
    </citation>
    <scope>NUCLEOTIDE SEQUENCE [LARGE SCALE GENOMIC DNA]</scope>
    <source>
        <strain evidence="7 8">CBS 114990</strain>
    </source>
</reference>
<organism evidence="7 8">
    <name type="scientific">Apiospora hydei</name>
    <dbReference type="NCBI Taxonomy" id="1337664"/>
    <lineage>
        <taxon>Eukaryota</taxon>
        <taxon>Fungi</taxon>
        <taxon>Dikarya</taxon>
        <taxon>Ascomycota</taxon>
        <taxon>Pezizomycotina</taxon>
        <taxon>Sordariomycetes</taxon>
        <taxon>Xylariomycetidae</taxon>
        <taxon>Amphisphaeriales</taxon>
        <taxon>Apiosporaceae</taxon>
        <taxon>Apiospora</taxon>
    </lineage>
</organism>
<keyword evidence="4" id="KW-0274">FAD</keyword>
<dbReference type="InterPro" id="IPR051104">
    <property type="entry name" value="FAD_monoxygenase"/>
</dbReference>
<keyword evidence="5" id="KW-0560">Oxidoreductase</keyword>
<dbReference type="EMBL" id="JAQQWN010000009">
    <property type="protein sequence ID" value="KAK8066866.1"/>
    <property type="molecule type" value="Genomic_DNA"/>
</dbReference>
<evidence type="ECO:0000256" key="4">
    <source>
        <dbReference type="ARBA" id="ARBA00022827"/>
    </source>
</evidence>
<gene>
    <name evidence="7" type="ORF">PG997_013613</name>
</gene>
<feature type="domain" description="FAD-binding" evidence="6">
    <location>
        <begin position="7"/>
        <end position="366"/>
    </location>
</feature>
<sequence length="422" mass="45975">MTESIRIAISGGGLAGASLVHALLQYNHLDVHIFEEAGAAIGVNRAALTALDLIGPSAAQSLQNAGAVPQQSVRFMLAQGDRPETQIDVAKEHFPGHRLTNIAHRAAFLRELLSKVPPERMHASKKLERVERADYGDGGPITLHFADGISHECDILVGADGIHSTVRKIILGEDDAAANPRNTGWWCIMALKPYEEARACLGDGYVDVNDASEYGWVGDGTFLMHNVLSGGTLVQFVVTGSDDPTKMSSQWNRMVAAEEVRKLYAEWPPRLRNAVEKLLCDKAEQPAIYLWEHPPARTYVSGPICVTGDAAHATTPWQGSGAGMSIEDSLILSTLLGQAKNPKQACAGLKIYDKLRRGRTQQVVESSRGTGVILTGKGEETGLELEKLRKNALPRWDFIVDFDVKKHREEAVEMMGRGWGSE</sequence>
<evidence type="ECO:0000313" key="8">
    <source>
        <dbReference type="Proteomes" id="UP001433268"/>
    </source>
</evidence>